<feature type="domain" description="Rap1a immunity protein" evidence="1">
    <location>
        <begin position="12"/>
        <end position="101"/>
    </location>
</feature>
<comment type="caution">
    <text evidence="2">The sequence shown here is derived from an EMBL/GenBank/DDBJ whole genome shotgun (WGS) entry which is preliminary data.</text>
</comment>
<dbReference type="Gene3D" id="1.10.890.40">
    <property type="match status" value="1"/>
</dbReference>
<evidence type="ECO:0000313" key="3">
    <source>
        <dbReference type="Proteomes" id="UP000249082"/>
    </source>
</evidence>
<dbReference type="EMBL" id="QFPX01000005">
    <property type="protein sequence ID" value="PZQ55799.1"/>
    <property type="molecule type" value="Genomic_DNA"/>
</dbReference>
<gene>
    <name evidence="2" type="ORF">DI555_07170</name>
</gene>
<name>A0A2W5NUT6_9SPHN</name>
<accession>A0A2W5NUT6</accession>
<reference evidence="2 3" key="1">
    <citation type="submission" date="2017-08" db="EMBL/GenBank/DDBJ databases">
        <title>Infants hospitalized years apart are colonized by the same room-sourced microbial strains.</title>
        <authorList>
            <person name="Brooks B."/>
            <person name="Olm M.R."/>
            <person name="Firek B.A."/>
            <person name="Baker R."/>
            <person name="Thomas B.C."/>
            <person name="Morowitz M.J."/>
            <person name="Banfield J.F."/>
        </authorList>
    </citation>
    <scope>NUCLEOTIDE SEQUENCE [LARGE SCALE GENOMIC DNA]</scope>
    <source>
        <strain evidence="2">S2_005_002_R2_33</strain>
    </source>
</reference>
<evidence type="ECO:0000313" key="2">
    <source>
        <dbReference type="EMBL" id="PZQ55799.1"/>
    </source>
</evidence>
<sequence>MTPQHAQAAFKSGNDLYSDCTTPRGSSTYYQADGYCTGFVMGVYDDFDLSRQLEDKEACLPGGVTAGQLRDVVVAFIRDNPKWRNLDASALIRAAIIDAWPSCK</sequence>
<evidence type="ECO:0000259" key="1">
    <source>
        <dbReference type="Pfam" id="PF18602"/>
    </source>
</evidence>
<proteinExistence type="predicted"/>
<dbReference type="Pfam" id="PF18602">
    <property type="entry name" value="Rap1a"/>
    <property type="match status" value="1"/>
</dbReference>
<dbReference type="AlphaFoldDB" id="A0A2W5NUT6"/>
<organism evidence="2 3">
    <name type="scientific">Novosphingobium pentaromativorans</name>
    <dbReference type="NCBI Taxonomy" id="205844"/>
    <lineage>
        <taxon>Bacteria</taxon>
        <taxon>Pseudomonadati</taxon>
        <taxon>Pseudomonadota</taxon>
        <taxon>Alphaproteobacteria</taxon>
        <taxon>Sphingomonadales</taxon>
        <taxon>Sphingomonadaceae</taxon>
        <taxon>Novosphingobium</taxon>
    </lineage>
</organism>
<protein>
    <recommendedName>
        <fullName evidence="1">Rap1a immunity protein domain-containing protein</fullName>
    </recommendedName>
</protein>
<dbReference type="InterPro" id="IPR041238">
    <property type="entry name" value="Rap1a"/>
</dbReference>
<dbReference type="Proteomes" id="UP000249082">
    <property type="component" value="Unassembled WGS sequence"/>
</dbReference>